<dbReference type="GO" id="GO:0005975">
    <property type="term" value="P:carbohydrate metabolic process"/>
    <property type="evidence" value="ECO:0007669"/>
    <property type="project" value="InterPro"/>
</dbReference>
<dbReference type="InterPro" id="IPR011330">
    <property type="entry name" value="Glyco_hydro/deAcase_b/a-brl"/>
</dbReference>
<dbReference type="AlphaFoldDB" id="A0A3E0I8K4"/>
<dbReference type="EMBL" id="QUNO01000001">
    <property type="protein sequence ID" value="REH55084.1"/>
    <property type="molecule type" value="Genomic_DNA"/>
</dbReference>
<accession>A0A3E0I8K4</accession>
<dbReference type="SUPFAM" id="SSF88713">
    <property type="entry name" value="Glycoside hydrolase/deacetylase"/>
    <property type="match status" value="1"/>
</dbReference>
<sequence length="238" mass="25637">MSSRLVVSLSGINARTLAQATALAAELDSRGVPLSLLVAPRVGRHSADSPALRWVRSRAAGGDAVVLHGLDHDLDPCRRPRVIRRQAEFAALPAHEANLRLVAARALLERLDLHTDYFAPPRWLASNGTLIALRRHGFRLCADVTAVRDLQTGVVIPGRVHGLAARTERGEQWLCWALVLGVARAARRSGLVRIAADAGDLHRAGPRQAVLDAVDIALHHGAEPVTYGGLQLRRLAVS</sequence>
<organism evidence="1 2">
    <name type="scientific">Kutzneria buriramensis</name>
    <dbReference type="NCBI Taxonomy" id="1045776"/>
    <lineage>
        <taxon>Bacteria</taxon>
        <taxon>Bacillati</taxon>
        <taxon>Actinomycetota</taxon>
        <taxon>Actinomycetes</taxon>
        <taxon>Pseudonocardiales</taxon>
        <taxon>Pseudonocardiaceae</taxon>
        <taxon>Kutzneria</taxon>
    </lineage>
</organism>
<protein>
    <recommendedName>
        <fullName evidence="3">Deacetylase</fullName>
    </recommendedName>
</protein>
<gene>
    <name evidence="1" type="ORF">BCF44_101100</name>
</gene>
<evidence type="ECO:0000313" key="2">
    <source>
        <dbReference type="Proteomes" id="UP000256269"/>
    </source>
</evidence>
<comment type="caution">
    <text evidence="1">The sequence shown here is derived from an EMBL/GenBank/DDBJ whole genome shotgun (WGS) entry which is preliminary data.</text>
</comment>
<dbReference type="InterPro" id="IPR018763">
    <property type="entry name" value="DUF2334"/>
</dbReference>
<dbReference type="Proteomes" id="UP000256269">
    <property type="component" value="Unassembled WGS sequence"/>
</dbReference>
<proteinExistence type="predicted"/>
<dbReference type="Pfam" id="PF10096">
    <property type="entry name" value="DUF2334"/>
    <property type="match status" value="1"/>
</dbReference>
<dbReference type="OrthoDB" id="5242819at2"/>
<evidence type="ECO:0000313" key="1">
    <source>
        <dbReference type="EMBL" id="REH55084.1"/>
    </source>
</evidence>
<dbReference type="RefSeq" id="WP_116172070.1">
    <property type="nucleotide sequence ID" value="NZ_CP144375.1"/>
</dbReference>
<evidence type="ECO:0008006" key="3">
    <source>
        <dbReference type="Google" id="ProtNLM"/>
    </source>
</evidence>
<keyword evidence="2" id="KW-1185">Reference proteome</keyword>
<reference evidence="1 2" key="1">
    <citation type="submission" date="2018-08" db="EMBL/GenBank/DDBJ databases">
        <title>Genomic Encyclopedia of Archaeal and Bacterial Type Strains, Phase II (KMG-II): from individual species to whole genera.</title>
        <authorList>
            <person name="Goeker M."/>
        </authorList>
    </citation>
    <scope>NUCLEOTIDE SEQUENCE [LARGE SCALE GENOMIC DNA]</scope>
    <source>
        <strain evidence="1 2">DSM 45791</strain>
    </source>
</reference>
<name>A0A3E0I8K4_9PSEU</name>
<dbReference type="Gene3D" id="3.20.20.370">
    <property type="entry name" value="Glycoside hydrolase/deacetylase"/>
    <property type="match status" value="1"/>
</dbReference>